<reference evidence="5 6" key="1">
    <citation type="submission" date="2020-08" db="EMBL/GenBank/DDBJ databases">
        <title>Genomic Encyclopedia of Type Strains, Phase IV (KMG-IV): sequencing the most valuable type-strain genomes for metagenomic binning, comparative biology and taxonomic classification.</title>
        <authorList>
            <person name="Goeker M."/>
        </authorList>
    </citation>
    <scope>NUCLEOTIDE SEQUENCE [LARGE SCALE GENOMIC DNA]</scope>
    <source>
        <strain evidence="5 6">DSM 25079</strain>
    </source>
</reference>
<dbReference type="EC" id="5.2.1.8" evidence="1"/>
<name>A0A7W9AJY3_9SPHN</name>
<evidence type="ECO:0000313" key="6">
    <source>
        <dbReference type="Proteomes" id="UP000549617"/>
    </source>
</evidence>
<accession>A0A7W9AJY3</accession>
<dbReference type="Pfam" id="PF00160">
    <property type="entry name" value="Pro_isomerase"/>
    <property type="match status" value="1"/>
</dbReference>
<dbReference type="Proteomes" id="UP000549617">
    <property type="component" value="Unassembled WGS sequence"/>
</dbReference>
<keyword evidence="6" id="KW-1185">Reference proteome</keyword>
<dbReference type="SUPFAM" id="SSF50891">
    <property type="entry name" value="Cyclophilin-like"/>
    <property type="match status" value="1"/>
</dbReference>
<evidence type="ECO:0000256" key="2">
    <source>
        <dbReference type="ARBA" id="ARBA00023110"/>
    </source>
</evidence>
<sequence>MAQTDAPQGVPAAETPRPVTVKVTLTTSQGAIVVEVEKERAPITAANFLRYVDQKRLDGVTFYRVINQGGDFGLVQGGVSNDPKRVLKAIAHEPTSKTGLSHVDGAISMARGAPGSASGDFFITVGRIESFDAHPENPGDNLGYAVFGRVVEGMDVIRKILIEPTSPTAGAAAGMQGQMLVTPVKILTARRAN</sequence>
<feature type="domain" description="PPIase cyclophilin-type" evidence="4">
    <location>
        <begin position="30"/>
        <end position="191"/>
    </location>
</feature>
<keyword evidence="3 5" id="KW-0413">Isomerase</keyword>
<dbReference type="PROSITE" id="PS50072">
    <property type="entry name" value="CSA_PPIASE_2"/>
    <property type="match status" value="1"/>
</dbReference>
<gene>
    <name evidence="5" type="ORF">FHS49_003111</name>
</gene>
<keyword evidence="2" id="KW-0697">Rotamase</keyword>
<comment type="caution">
    <text evidence="5">The sequence shown here is derived from an EMBL/GenBank/DDBJ whole genome shotgun (WGS) entry which is preliminary data.</text>
</comment>
<protein>
    <recommendedName>
        <fullName evidence="1">peptidylprolyl isomerase</fullName>
        <ecNumber evidence="1">5.2.1.8</ecNumber>
    </recommendedName>
</protein>
<dbReference type="Gene3D" id="2.40.100.10">
    <property type="entry name" value="Cyclophilin-like"/>
    <property type="match status" value="1"/>
</dbReference>
<dbReference type="InterPro" id="IPR002130">
    <property type="entry name" value="Cyclophilin-type_PPIase_dom"/>
</dbReference>
<dbReference type="CDD" id="cd00317">
    <property type="entry name" value="cyclophilin"/>
    <property type="match status" value="1"/>
</dbReference>
<dbReference type="EMBL" id="JACIJC010000005">
    <property type="protein sequence ID" value="MBB5687083.1"/>
    <property type="molecule type" value="Genomic_DNA"/>
</dbReference>
<evidence type="ECO:0000313" key="5">
    <source>
        <dbReference type="EMBL" id="MBB5687083.1"/>
    </source>
</evidence>
<dbReference type="AlphaFoldDB" id="A0A7W9AJY3"/>
<evidence type="ECO:0000256" key="1">
    <source>
        <dbReference type="ARBA" id="ARBA00013194"/>
    </source>
</evidence>
<evidence type="ECO:0000259" key="4">
    <source>
        <dbReference type="PROSITE" id="PS50072"/>
    </source>
</evidence>
<dbReference type="InterPro" id="IPR044665">
    <property type="entry name" value="E_coli_cyclophilin_A-like"/>
</dbReference>
<dbReference type="PANTHER" id="PTHR43246">
    <property type="entry name" value="PEPTIDYL-PROLYL CIS-TRANS ISOMERASE CYP38, CHLOROPLASTIC"/>
    <property type="match status" value="1"/>
</dbReference>
<evidence type="ECO:0000256" key="3">
    <source>
        <dbReference type="ARBA" id="ARBA00023235"/>
    </source>
</evidence>
<dbReference type="InterPro" id="IPR029000">
    <property type="entry name" value="Cyclophilin-like_dom_sf"/>
</dbReference>
<proteinExistence type="predicted"/>
<dbReference type="GO" id="GO:0003755">
    <property type="term" value="F:peptidyl-prolyl cis-trans isomerase activity"/>
    <property type="evidence" value="ECO:0007669"/>
    <property type="project" value="UniProtKB-KW"/>
</dbReference>
<organism evidence="5 6">
    <name type="scientific">Sphingobium boeckii</name>
    <dbReference type="NCBI Taxonomy" id="1082345"/>
    <lineage>
        <taxon>Bacteria</taxon>
        <taxon>Pseudomonadati</taxon>
        <taxon>Pseudomonadota</taxon>
        <taxon>Alphaproteobacteria</taxon>
        <taxon>Sphingomonadales</taxon>
        <taxon>Sphingomonadaceae</taxon>
        <taxon>Sphingobium</taxon>
    </lineage>
</organism>